<dbReference type="Proteomes" id="UP000601223">
    <property type="component" value="Unassembled WGS sequence"/>
</dbReference>
<feature type="transmembrane region" description="Helical" evidence="2">
    <location>
        <begin position="360"/>
        <end position="381"/>
    </location>
</feature>
<dbReference type="RefSeq" id="WP_203749594.1">
    <property type="nucleotide sequence ID" value="NZ_BONF01000027.1"/>
</dbReference>
<feature type="transmembrane region" description="Helical" evidence="2">
    <location>
        <begin position="272"/>
        <end position="289"/>
    </location>
</feature>
<evidence type="ECO:0000313" key="4">
    <source>
        <dbReference type="Proteomes" id="UP000601223"/>
    </source>
</evidence>
<feature type="region of interest" description="Disordered" evidence="1">
    <location>
        <begin position="171"/>
        <end position="222"/>
    </location>
</feature>
<feature type="transmembrane region" description="Helical" evidence="2">
    <location>
        <begin position="310"/>
        <end position="330"/>
    </location>
</feature>
<name>A0A8J3NM14_9ACTN</name>
<accession>A0A8J3NM14</accession>
<proteinExistence type="predicted"/>
<keyword evidence="2" id="KW-1133">Transmembrane helix</keyword>
<keyword evidence="2" id="KW-0812">Transmembrane</keyword>
<comment type="caution">
    <text evidence="3">The sequence shown here is derived from an EMBL/GenBank/DDBJ whole genome shotgun (WGS) entry which is preliminary data.</text>
</comment>
<evidence type="ECO:0000313" key="3">
    <source>
        <dbReference type="EMBL" id="GIF83165.1"/>
    </source>
</evidence>
<dbReference type="EMBL" id="BONF01000027">
    <property type="protein sequence ID" value="GIF83165.1"/>
    <property type="molecule type" value="Genomic_DNA"/>
</dbReference>
<feature type="transmembrane region" description="Helical" evidence="2">
    <location>
        <begin position="242"/>
        <end position="260"/>
    </location>
</feature>
<keyword evidence="4" id="KW-1185">Reference proteome</keyword>
<sequence length="477" mass="52187">MRHLWRRLRGLFGPPRQSMPPADPGPPARSVPQQRATPQRTMAAAVTEARAKGTADGRSGMFDQWSLAPDTAPRYVRQLQAQREAEKSGSEQAGLRALMVEEARRRPLRARERADQVRAGRLAGRLDETLALMEGARQRMRLLAAIEARVELVRRLGRRGLDEVRSTWTDELDTLNGDPLPAGPYASSLGAGSPAPTGVPAVEAGPSGVDRAAPSRPGTDGAARRVLWEGPAPRTFGALHSWLLLVLLMAVETPIQYYIWEYFHGSGTGADRLFTWVLTASSVVLMVLFPHMAGRVYRARRATGADRLAVLIPLVMLAPWIFVAGMLGYLRAQVIDVPPMLEDRTELDIPLKSEALHTHIATIAAAFICLLLLSGAIGFLLGMAGPHPYQAAYEWSDRRRERIEDELVAIGPAAQLADEAPWSTDLLAEQWRRDRNVIDGIYEAAEHAYYDGVARAMANPAVTDTVTRGDAGVGSVR</sequence>
<evidence type="ECO:0000256" key="1">
    <source>
        <dbReference type="SAM" id="MobiDB-lite"/>
    </source>
</evidence>
<dbReference type="AlphaFoldDB" id="A0A8J3NM14"/>
<reference evidence="3 4" key="1">
    <citation type="submission" date="2021-01" db="EMBL/GenBank/DDBJ databases">
        <title>Whole genome shotgun sequence of Catellatospora bangladeshensis NBRC 107357.</title>
        <authorList>
            <person name="Komaki H."/>
            <person name="Tamura T."/>
        </authorList>
    </citation>
    <scope>NUCLEOTIDE SEQUENCE [LARGE SCALE GENOMIC DNA]</scope>
    <source>
        <strain evidence="3 4">NBRC 107357</strain>
    </source>
</reference>
<protein>
    <submittedName>
        <fullName evidence="3">Uncharacterized protein</fullName>
    </submittedName>
</protein>
<feature type="compositionally biased region" description="Polar residues" evidence="1">
    <location>
        <begin position="31"/>
        <end position="40"/>
    </location>
</feature>
<organism evidence="3 4">
    <name type="scientific">Catellatospora bangladeshensis</name>
    <dbReference type="NCBI Taxonomy" id="310355"/>
    <lineage>
        <taxon>Bacteria</taxon>
        <taxon>Bacillati</taxon>
        <taxon>Actinomycetota</taxon>
        <taxon>Actinomycetes</taxon>
        <taxon>Micromonosporales</taxon>
        <taxon>Micromonosporaceae</taxon>
        <taxon>Catellatospora</taxon>
    </lineage>
</organism>
<feature type="region of interest" description="Disordered" evidence="1">
    <location>
        <begin position="1"/>
        <end position="41"/>
    </location>
</feature>
<feature type="compositionally biased region" description="Pro residues" evidence="1">
    <location>
        <begin position="17"/>
        <end position="29"/>
    </location>
</feature>
<evidence type="ECO:0000256" key="2">
    <source>
        <dbReference type="SAM" id="Phobius"/>
    </source>
</evidence>
<keyword evidence="2" id="KW-0472">Membrane</keyword>
<gene>
    <name evidence="3" type="ORF">Cba03nite_45140</name>
</gene>